<comment type="caution">
    <text evidence="2">The sequence shown here is derived from an EMBL/GenBank/DDBJ whole genome shotgun (WGS) entry which is preliminary data.</text>
</comment>
<evidence type="ECO:0008006" key="4">
    <source>
        <dbReference type="Google" id="ProtNLM"/>
    </source>
</evidence>
<gene>
    <name evidence="2" type="ORF">A3I41_00545</name>
</gene>
<organism evidence="2 3">
    <name type="scientific">Candidatus Uhrbacteria bacterium RIFCSPLOWO2_02_FULL_48_18</name>
    <dbReference type="NCBI Taxonomy" id="1802408"/>
    <lineage>
        <taxon>Bacteria</taxon>
        <taxon>Candidatus Uhriibacteriota</taxon>
    </lineage>
</organism>
<evidence type="ECO:0000313" key="2">
    <source>
        <dbReference type="EMBL" id="OGL88203.1"/>
    </source>
</evidence>
<dbReference type="PROSITE" id="PS51257">
    <property type="entry name" value="PROKAR_LIPOPROTEIN"/>
    <property type="match status" value="1"/>
</dbReference>
<dbReference type="EMBL" id="MGEQ01000001">
    <property type="protein sequence ID" value="OGL88203.1"/>
    <property type="molecule type" value="Genomic_DNA"/>
</dbReference>
<feature type="chain" id="PRO_5009533231" description="Lipoprotein" evidence="1">
    <location>
        <begin position="22"/>
        <end position="388"/>
    </location>
</feature>
<name>A0A1F7VCQ1_9BACT</name>
<evidence type="ECO:0000256" key="1">
    <source>
        <dbReference type="SAM" id="SignalP"/>
    </source>
</evidence>
<feature type="signal peptide" evidence="1">
    <location>
        <begin position="1"/>
        <end position="21"/>
    </location>
</feature>
<evidence type="ECO:0000313" key="3">
    <source>
        <dbReference type="Proteomes" id="UP000176593"/>
    </source>
</evidence>
<sequence length="388" mass="41807">MKYSILFLVSLFLLGACGTFEESNAPAPATEEDLEMAEFLDCSEVGDCDDSFPDINITIELDCESVDSKKKGDICVSVCNECQSGSDCIDTDADWYPDTCVTPVEAPPAREPPPVLVACGGTFFPLGELCSGASGVCQENGTRECFEGKLICSTDPKGSASLATNEVCDGKDNDCDGETDEGTSLVWYFPDVDGDGYGTSGNALLKPVEVCTNGLIPSGYVYKSGDCDDSYDTIYPGKNCPFPDSNSASKLIVILKSSKKTNMVGYEDDPTTFYFKIAKTLEEVAGKWSSDYFQFDTESGFAELALNATDKYVRFNTIDAPGWWSTCGGAFNAFNAIDGGFALNPKLKVYQLKNGAWINMTSKVEMYEQPNDASKTDSGDLCSALLKL</sequence>
<dbReference type="Proteomes" id="UP000176593">
    <property type="component" value="Unassembled WGS sequence"/>
</dbReference>
<dbReference type="AlphaFoldDB" id="A0A1F7VCQ1"/>
<accession>A0A1F7VCQ1</accession>
<reference evidence="2 3" key="1">
    <citation type="journal article" date="2016" name="Nat. Commun.">
        <title>Thousands of microbial genomes shed light on interconnected biogeochemical processes in an aquifer system.</title>
        <authorList>
            <person name="Anantharaman K."/>
            <person name="Brown C.T."/>
            <person name="Hug L.A."/>
            <person name="Sharon I."/>
            <person name="Castelle C.J."/>
            <person name="Probst A.J."/>
            <person name="Thomas B.C."/>
            <person name="Singh A."/>
            <person name="Wilkins M.J."/>
            <person name="Karaoz U."/>
            <person name="Brodie E.L."/>
            <person name="Williams K.H."/>
            <person name="Hubbard S.S."/>
            <person name="Banfield J.F."/>
        </authorList>
    </citation>
    <scope>NUCLEOTIDE SEQUENCE [LARGE SCALE GENOMIC DNA]</scope>
</reference>
<proteinExistence type="predicted"/>
<keyword evidence="1" id="KW-0732">Signal</keyword>
<protein>
    <recommendedName>
        <fullName evidence="4">Lipoprotein</fullName>
    </recommendedName>
</protein>